<dbReference type="AlphaFoldDB" id="L0PEP4"/>
<name>L0PEP4_PNEJI</name>
<accession>L0PEP4</accession>
<dbReference type="VEuPathDB" id="FungiDB:PNEJI1_000799"/>
<dbReference type="EMBL" id="CAKM01000256">
    <property type="protein sequence ID" value="CCJ30539.1"/>
    <property type="molecule type" value="Genomic_DNA"/>
</dbReference>
<organism evidence="2">
    <name type="scientific">Pneumocystis jirovecii</name>
    <name type="common">Human pneumocystis pneumonia agent</name>
    <dbReference type="NCBI Taxonomy" id="42068"/>
    <lineage>
        <taxon>Eukaryota</taxon>
        <taxon>Fungi</taxon>
        <taxon>Dikarya</taxon>
        <taxon>Ascomycota</taxon>
        <taxon>Taphrinomycotina</taxon>
        <taxon>Pneumocystomycetes</taxon>
        <taxon>Pneumocystaceae</taxon>
        <taxon>Pneumocystis</taxon>
    </lineage>
</organism>
<sequence>MEKDLLIFEFHDLFLVSVFEEYSNYRIEPLSNKNSNNLFSVVHISFWKIMVKIILHSEKYFVCDDF</sequence>
<evidence type="ECO:0000313" key="2">
    <source>
        <dbReference type="Proteomes" id="UP000010422"/>
    </source>
</evidence>
<evidence type="ECO:0000313" key="1">
    <source>
        <dbReference type="EMBL" id="CCJ30539.1"/>
    </source>
</evidence>
<comment type="caution">
    <text evidence="1">The sequence shown here is derived from an EMBL/GenBank/DDBJ whole genome shotgun (WGS) entry which is preliminary data.</text>
</comment>
<protein>
    <submittedName>
        <fullName evidence="1">Uncharacterized protein</fullName>
    </submittedName>
</protein>
<dbReference type="Proteomes" id="UP000010422">
    <property type="component" value="Unassembled WGS sequence"/>
</dbReference>
<reference evidence="1 2" key="1">
    <citation type="journal article" date="2012" name="MBio">
        <title>De novo assembly of the Pneumocystis jirovecii genome from a single bronchoalveolar lavage fluid specimen from a patient.</title>
        <authorList>
            <person name="Cisse O.H."/>
            <person name="Pagni M."/>
            <person name="Hauser P.M."/>
        </authorList>
    </citation>
    <scope>NUCLEOTIDE SEQUENCE [LARGE SCALE GENOMIC DNA]</scope>
    <source>
        <strain evidence="1 2">SE8</strain>
    </source>
</reference>
<dbReference type="InParanoid" id="L0PEP4"/>
<proteinExistence type="predicted"/>
<gene>
    <name evidence="1" type="ORF">PNEJI1_000799</name>
</gene>